<feature type="transmembrane region" description="Helical" evidence="12">
    <location>
        <begin position="324"/>
        <end position="342"/>
    </location>
</feature>
<organism evidence="15 16">
    <name type="scientific">Coffea canephora</name>
    <name type="common">Robusta coffee</name>
    <dbReference type="NCBI Taxonomy" id="49390"/>
    <lineage>
        <taxon>Eukaryota</taxon>
        <taxon>Viridiplantae</taxon>
        <taxon>Streptophyta</taxon>
        <taxon>Embryophyta</taxon>
        <taxon>Tracheophyta</taxon>
        <taxon>Spermatophyta</taxon>
        <taxon>Magnoliopsida</taxon>
        <taxon>eudicotyledons</taxon>
        <taxon>Gunneridae</taxon>
        <taxon>Pentapetalae</taxon>
        <taxon>asterids</taxon>
        <taxon>lamiids</taxon>
        <taxon>Gentianales</taxon>
        <taxon>Rubiaceae</taxon>
        <taxon>Ixoroideae</taxon>
        <taxon>Gardenieae complex</taxon>
        <taxon>Bertiereae - Coffeeae clade</taxon>
        <taxon>Coffeeae</taxon>
        <taxon>Coffea</taxon>
    </lineage>
</organism>
<protein>
    <recommendedName>
        <fullName evidence="14">PA domain-containing protein</fullName>
    </recommendedName>
</protein>
<evidence type="ECO:0000256" key="1">
    <source>
        <dbReference type="ARBA" id="ARBA00003012"/>
    </source>
</evidence>
<evidence type="ECO:0000256" key="5">
    <source>
        <dbReference type="ARBA" id="ARBA00022692"/>
    </source>
</evidence>
<feature type="transmembrane region" description="Helical" evidence="12">
    <location>
        <begin position="435"/>
        <end position="454"/>
    </location>
</feature>
<evidence type="ECO:0000256" key="11">
    <source>
        <dbReference type="ARBA" id="ARBA00023180"/>
    </source>
</evidence>
<dbReference type="SUPFAM" id="SSF52025">
    <property type="entry name" value="PA domain"/>
    <property type="match status" value="1"/>
</dbReference>
<feature type="transmembrane region" description="Helical" evidence="12">
    <location>
        <begin position="375"/>
        <end position="393"/>
    </location>
</feature>
<accession>A0A068UPX6</accession>
<evidence type="ECO:0000313" key="15">
    <source>
        <dbReference type="EMBL" id="CDP10362.1"/>
    </source>
</evidence>
<dbReference type="GO" id="GO:0042500">
    <property type="term" value="F:aspartic endopeptidase activity, intramembrane cleaving"/>
    <property type="evidence" value="ECO:0007669"/>
    <property type="project" value="InterPro"/>
</dbReference>
<dbReference type="InterPro" id="IPR007369">
    <property type="entry name" value="Peptidase_A22B_SPP"/>
</dbReference>
<evidence type="ECO:0000256" key="4">
    <source>
        <dbReference type="ARBA" id="ARBA00022670"/>
    </source>
</evidence>
<dbReference type="EMBL" id="HG739128">
    <property type="protein sequence ID" value="CDP10362.1"/>
    <property type="molecule type" value="Genomic_DNA"/>
</dbReference>
<dbReference type="Pfam" id="PF04258">
    <property type="entry name" value="Peptidase_A22B"/>
    <property type="match status" value="1"/>
</dbReference>
<dbReference type="PANTHER" id="PTHR12174">
    <property type="entry name" value="SIGNAL PEPTIDE PEPTIDASE"/>
    <property type="match status" value="1"/>
</dbReference>
<feature type="transmembrane region" description="Helical" evidence="12">
    <location>
        <begin position="466"/>
        <end position="488"/>
    </location>
</feature>
<dbReference type="Gene3D" id="3.50.30.30">
    <property type="match status" value="1"/>
</dbReference>
<dbReference type="Pfam" id="PF02225">
    <property type="entry name" value="PA"/>
    <property type="match status" value="1"/>
</dbReference>
<dbReference type="InterPro" id="IPR046450">
    <property type="entry name" value="PA_dom_sf"/>
</dbReference>
<dbReference type="FunCoup" id="A0A068UPX6">
    <property type="interactions" value="2090"/>
</dbReference>
<dbReference type="GO" id="GO:0098553">
    <property type="term" value="C:lumenal side of endoplasmic reticulum membrane"/>
    <property type="evidence" value="ECO:0007669"/>
    <property type="project" value="TreeGrafter"/>
</dbReference>
<comment type="function">
    <text evidence="1">Intramembrane-cleaving aspartic protease (I-CLiP) that cleaves type II membrane signal peptides in the hydrophobic plane of the membrane.</text>
</comment>
<feature type="chain" id="PRO_5001658140" description="PA domain-containing protein" evidence="13">
    <location>
        <begin position="30"/>
        <end position="542"/>
    </location>
</feature>
<feature type="signal peptide" evidence="13">
    <location>
        <begin position="1"/>
        <end position="29"/>
    </location>
</feature>
<dbReference type="PhylomeDB" id="A0A068UPX6"/>
<dbReference type="AlphaFoldDB" id="A0A068UPX6"/>
<evidence type="ECO:0000256" key="13">
    <source>
        <dbReference type="SAM" id="SignalP"/>
    </source>
</evidence>
<dbReference type="GO" id="GO:0030660">
    <property type="term" value="C:Golgi-associated vesicle membrane"/>
    <property type="evidence" value="ECO:0007669"/>
    <property type="project" value="TreeGrafter"/>
</dbReference>
<dbReference type="GO" id="GO:0033619">
    <property type="term" value="P:membrane protein proteolysis"/>
    <property type="evidence" value="ECO:0007669"/>
    <property type="project" value="TreeGrafter"/>
</dbReference>
<evidence type="ECO:0000256" key="12">
    <source>
        <dbReference type="SAM" id="Phobius"/>
    </source>
</evidence>
<feature type="transmembrane region" description="Helical" evidence="12">
    <location>
        <begin position="196"/>
        <end position="215"/>
    </location>
</feature>
<dbReference type="GO" id="GO:0005765">
    <property type="term" value="C:lysosomal membrane"/>
    <property type="evidence" value="ECO:0007669"/>
    <property type="project" value="TreeGrafter"/>
</dbReference>
<dbReference type="FunFam" id="3.50.30.30:FF:000007">
    <property type="entry name" value="Signal peptide peptidase-like 3"/>
    <property type="match status" value="1"/>
</dbReference>
<keyword evidence="16" id="KW-1185">Reference proteome</keyword>
<keyword evidence="11" id="KW-0325">Glycoprotein</keyword>
<keyword evidence="9 12" id="KW-1133">Transmembrane helix</keyword>
<dbReference type="InParanoid" id="A0A068UPX6"/>
<evidence type="ECO:0000256" key="8">
    <source>
        <dbReference type="ARBA" id="ARBA00022801"/>
    </source>
</evidence>
<keyword evidence="8" id="KW-0378">Hydrolase</keyword>
<name>A0A068UPX6_COFCA</name>
<evidence type="ECO:0000256" key="2">
    <source>
        <dbReference type="ARBA" id="ARBA00004337"/>
    </source>
</evidence>
<feature type="transmembrane region" description="Helical" evidence="12">
    <location>
        <begin position="280"/>
        <end position="303"/>
    </location>
</feature>
<keyword evidence="6 13" id="KW-0732">Signal</keyword>
<feature type="transmembrane region" description="Helical" evidence="12">
    <location>
        <begin position="256"/>
        <end position="274"/>
    </location>
</feature>
<dbReference type="Proteomes" id="UP000295252">
    <property type="component" value="Chromosome V"/>
</dbReference>
<dbReference type="PANTHER" id="PTHR12174:SF90">
    <property type="entry name" value="SIGNAL PEPTIDE PEPTIDASE-LIKE 3"/>
    <property type="match status" value="1"/>
</dbReference>
<evidence type="ECO:0000256" key="7">
    <source>
        <dbReference type="ARBA" id="ARBA00022753"/>
    </source>
</evidence>
<dbReference type="OMA" id="HDLWNYG"/>
<evidence type="ECO:0000313" key="16">
    <source>
        <dbReference type="Proteomes" id="UP000295252"/>
    </source>
</evidence>
<gene>
    <name evidence="15" type="ORF">GSCOC_T00031071001</name>
</gene>
<feature type="transmembrane region" description="Helical" evidence="12">
    <location>
        <begin position="348"/>
        <end position="368"/>
    </location>
</feature>
<dbReference type="GO" id="GO:0010008">
    <property type="term" value="C:endosome membrane"/>
    <property type="evidence" value="ECO:0007669"/>
    <property type="project" value="UniProtKB-SubCell"/>
</dbReference>
<feature type="transmembrane region" description="Helical" evidence="12">
    <location>
        <begin position="494"/>
        <end position="513"/>
    </location>
</feature>
<dbReference type="OrthoDB" id="29661at2759"/>
<feature type="domain" description="PA" evidence="14">
    <location>
        <begin position="90"/>
        <end position="171"/>
    </location>
</feature>
<evidence type="ECO:0000259" key="14">
    <source>
        <dbReference type="Pfam" id="PF02225"/>
    </source>
</evidence>
<reference evidence="16" key="1">
    <citation type="journal article" date="2014" name="Science">
        <title>The coffee genome provides insight into the convergent evolution of caffeine biosynthesis.</title>
        <authorList>
            <person name="Denoeud F."/>
            <person name="Carretero-Paulet L."/>
            <person name="Dereeper A."/>
            <person name="Droc G."/>
            <person name="Guyot R."/>
            <person name="Pietrella M."/>
            <person name="Zheng C."/>
            <person name="Alberti A."/>
            <person name="Anthony F."/>
            <person name="Aprea G."/>
            <person name="Aury J.M."/>
            <person name="Bento P."/>
            <person name="Bernard M."/>
            <person name="Bocs S."/>
            <person name="Campa C."/>
            <person name="Cenci A."/>
            <person name="Combes M.C."/>
            <person name="Crouzillat D."/>
            <person name="Da Silva C."/>
            <person name="Daddiego L."/>
            <person name="De Bellis F."/>
            <person name="Dussert S."/>
            <person name="Garsmeur O."/>
            <person name="Gayraud T."/>
            <person name="Guignon V."/>
            <person name="Jahn K."/>
            <person name="Jamilloux V."/>
            <person name="Joet T."/>
            <person name="Labadie K."/>
            <person name="Lan T."/>
            <person name="Leclercq J."/>
            <person name="Lepelley M."/>
            <person name="Leroy T."/>
            <person name="Li L.T."/>
            <person name="Librado P."/>
            <person name="Lopez L."/>
            <person name="Munoz A."/>
            <person name="Noel B."/>
            <person name="Pallavicini A."/>
            <person name="Perrotta G."/>
            <person name="Poncet V."/>
            <person name="Pot D."/>
            <person name="Priyono X."/>
            <person name="Rigoreau M."/>
            <person name="Rouard M."/>
            <person name="Rozas J."/>
            <person name="Tranchant-Dubreuil C."/>
            <person name="VanBuren R."/>
            <person name="Zhang Q."/>
            <person name="Andrade A.C."/>
            <person name="Argout X."/>
            <person name="Bertrand B."/>
            <person name="de Kochko A."/>
            <person name="Graziosi G."/>
            <person name="Henry R.J."/>
            <person name="Jayarama X."/>
            <person name="Ming R."/>
            <person name="Nagai C."/>
            <person name="Rounsley S."/>
            <person name="Sankoff D."/>
            <person name="Giuliano G."/>
            <person name="Albert V.A."/>
            <person name="Wincker P."/>
            <person name="Lashermes P."/>
        </authorList>
    </citation>
    <scope>NUCLEOTIDE SEQUENCE [LARGE SCALE GENOMIC DNA]</scope>
    <source>
        <strain evidence="16">cv. DH200-94</strain>
    </source>
</reference>
<keyword evidence="7" id="KW-0967">Endosome</keyword>
<dbReference type="InterPro" id="IPR003137">
    <property type="entry name" value="PA_domain"/>
</dbReference>
<keyword evidence="10 12" id="KW-0472">Membrane</keyword>
<evidence type="ECO:0000256" key="3">
    <source>
        <dbReference type="ARBA" id="ARBA00006859"/>
    </source>
</evidence>
<sequence>MASVLSSSFGLIFQLGFVVLLFCSSIAEADDISRPSPNALNSSSCNNPYRLVKVKSWVNGDEDETLSGISASFGSLLPTEAEKGSKLPAVVSNPLSGCTSSTSKLSGSIVLAFRGDCDFTTKAEVAQAQGAAGLLIINDAEDLIEMGCSEKDTNLNITIPVVMISKSGGEVLKQSMSGGHSVEILLYSPNRPIVDFSVVFLWLMAVGTLVCASLWSEFTASEQTDERYNELSPKESSNAAKEETEKEIISINTKSAIIFVISASTFLVLLYLFMSTWFVWVLIVLFCLGAVEGMHSCIVSLVLSKCKNCGRKTVNLPLLGEVSILSLVVLLFCLAFAIFWAANRKASYSWIGQDILGICLMITVLQLAQLPNIKVATVLLCCAFLYDIFWVFLSPYIFHDSVMIAVAQGDKAGGESIPMLLRIPRFFDPWGGYNMIGFGDILFPGLLVSFAHRFDKAKKKTGRNGYFLWLAIGYACGLFFTYLGLYLMDGHGQPALLYLVPCTLGLCVILGLVRGELRELWSYDGDSTSTDSTQPPLPSGEA</sequence>
<evidence type="ECO:0000256" key="6">
    <source>
        <dbReference type="ARBA" id="ARBA00022729"/>
    </source>
</evidence>
<dbReference type="MEROPS" id="A22.A06"/>
<keyword evidence="4" id="KW-0645">Protease</keyword>
<dbReference type="InterPro" id="IPR006639">
    <property type="entry name" value="Preselin/SPP"/>
</dbReference>
<dbReference type="Gramene" id="CDP10362">
    <property type="protein sequence ID" value="CDP10362"/>
    <property type="gene ID" value="GSCOC_T00031071001"/>
</dbReference>
<comment type="similarity">
    <text evidence="3">Belongs to the peptidase A22B family.</text>
</comment>
<keyword evidence="5 12" id="KW-0812">Transmembrane</keyword>
<proteinExistence type="inferred from homology"/>
<dbReference type="GO" id="GO:0098554">
    <property type="term" value="C:cytoplasmic side of endoplasmic reticulum membrane"/>
    <property type="evidence" value="ECO:0007669"/>
    <property type="project" value="TreeGrafter"/>
</dbReference>
<evidence type="ECO:0000256" key="9">
    <source>
        <dbReference type="ARBA" id="ARBA00022989"/>
    </source>
</evidence>
<dbReference type="SMART" id="SM00730">
    <property type="entry name" value="PSN"/>
    <property type="match status" value="1"/>
</dbReference>
<evidence type="ECO:0000256" key="10">
    <source>
        <dbReference type="ARBA" id="ARBA00023136"/>
    </source>
</evidence>
<comment type="subcellular location">
    <subcellularLocation>
        <location evidence="2">Endosome membrane</location>
        <topology evidence="2">Multi-pass membrane protein</topology>
    </subcellularLocation>
</comment>